<feature type="compositionally biased region" description="Gly residues" evidence="1">
    <location>
        <begin position="10"/>
        <end position="21"/>
    </location>
</feature>
<organism evidence="2 3">
    <name type="scientific">Colletotrichum abscissum</name>
    <dbReference type="NCBI Taxonomy" id="1671311"/>
    <lineage>
        <taxon>Eukaryota</taxon>
        <taxon>Fungi</taxon>
        <taxon>Dikarya</taxon>
        <taxon>Ascomycota</taxon>
        <taxon>Pezizomycotina</taxon>
        <taxon>Sordariomycetes</taxon>
        <taxon>Hypocreomycetidae</taxon>
        <taxon>Glomerellales</taxon>
        <taxon>Glomerellaceae</taxon>
        <taxon>Colletotrichum</taxon>
        <taxon>Colletotrichum acutatum species complex</taxon>
    </lineage>
</organism>
<sequence length="117" mass="12048">MAGGARRRLGGGGGGGGGGGAKSECEQEFPLAHRKGTCAPSKKGGIPGICMYQARSASAVPSPLSPMVHHPDLELVSRVVDRLFPPREAGKKNGETGEDPESRPEESITVQGRDDVG</sequence>
<reference evidence="2" key="1">
    <citation type="submission" date="2019-01" db="EMBL/GenBank/DDBJ databases">
        <title>Colletotrichum abscissum LGMF1257.</title>
        <authorList>
            <person name="Baroncelli R."/>
        </authorList>
    </citation>
    <scope>NUCLEOTIDE SEQUENCE</scope>
    <source>
        <strain evidence="2">Ca142</strain>
    </source>
</reference>
<accession>A0A9P9XBS9</accession>
<evidence type="ECO:0000313" key="2">
    <source>
        <dbReference type="EMBL" id="KAI3545982.1"/>
    </source>
</evidence>
<feature type="region of interest" description="Disordered" evidence="1">
    <location>
        <begin position="1"/>
        <end position="28"/>
    </location>
</feature>
<gene>
    <name evidence="2" type="ORF">CABS02_09188</name>
</gene>
<dbReference type="EMBL" id="SDAQ01000059">
    <property type="protein sequence ID" value="KAI3545982.1"/>
    <property type="molecule type" value="Genomic_DNA"/>
</dbReference>
<evidence type="ECO:0000256" key="1">
    <source>
        <dbReference type="SAM" id="MobiDB-lite"/>
    </source>
</evidence>
<name>A0A9P9XBS9_9PEZI</name>
<feature type="region of interest" description="Disordered" evidence="1">
    <location>
        <begin position="84"/>
        <end position="117"/>
    </location>
</feature>
<protein>
    <submittedName>
        <fullName evidence="2">Uncharacterized protein</fullName>
    </submittedName>
</protein>
<comment type="caution">
    <text evidence="2">The sequence shown here is derived from an EMBL/GenBank/DDBJ whole genome shotgun (WGS) entry which is preliminary data.</text>
</comment>
<dbReference type="AlphaFoldDB" id="A0A9P9XBS9"/>
<keyword evidence="3" id="KW-1185">Reference proteome</keyword>
<evidence type="ECO:0000313" key="3">
    <source>
        <dbReference type="Proteomes" id="UP001056436"/>
    </source>
</evidence>
<proteinExistence type="predicted"/>
<dbReference type="Proteomes" id="UP001056436">
    <property type="component" value="Unassembled WGS sequence"/>
</dbReference>